<dbReference type="Proteomes" id="UP001163823">
    <property type="component" value="Chromosome 9"/>
</dbReference>
<name>A0AAD7PI96_QUISA</name>
<protein>
    <submittedName>
        <fullName evidence="4">Transducin/WD40 repeat protein</fullName>
    </submittedName>
</protein>
<dbReference type="AlphaFoldDB" id="A0AAD7PI96"/>
<evidence type="ECO:0000313" key="5">
    <source>
        <dbReference type="Proteomes" id="UP001163823"/>
    </source>
</evidence>
<feature type="repeat" description="WD" evidence="3">
    <location>
        <begin position="266"/>
        <end position="297"/>
    </location>
</feature>
<dbReference type="PRINTS" id="PR00320">
    <property type="entry name" value="GPROTEINBRPT"/>
</dbReference>
<dbReference type="InterPro" id="IPR015943">
    <property type="entry name" value="WD40/YVTN_repeat-like_dom_sf"/>
</dbReference>
<dbReference type="EMBL" id="JARAOO010000009">
    <property type="protein sequence ID" value="KAJ7956127.1"/>
    <property type="molecule type" value="Genomic_DNA"/>
</dbReference>
<dbReference type="InterPro" id="IPR020472">
    <property type="entry name" value="WD40_PAC1"/>
</dbReference>
<dbReference type="InterPro" id="IPR045182">
    <property type="entry name" value="JINGUBANG-like"/>
</dbReference>
<dbReference type="PROSITE" id="PS00678">
    <property type="entry name" value="WD_REPEATS_1"/>
    <property type="match status" value="1"/>
</dbReference>
<dbReference type="Pfam" id="PF00400">
    <property type="entry name" value="WD40"/>
    <property type="match status" value="5"/>
</dbReference>
<evidence type="ECO:0000256" key="2">
    <source>
        <dbReference type="ARBA" id="ARBA00022737"/>
    </source>
</evidence>
<reference evidence="4" key="1">
    <citation type="journal article" date="2023" name="Science">
        <title>Elucidation of the pathway for biosynthesis of saponin adjuvants from the soapbark tree.</title>
        <authorList>
            <person name="Reed J."/>
            <person name="Orme A."/>
            <person name="El-Demerdash A."/>
            <person name="Owen C."/>
            <person name="Martin L.B.B."/>
            <person name="Misra R.C."/>
            <person name="Kikuchi S."/>
            <person name="Rejzek M."/>
            <person name="Martin A.C."/>
            <person name="Harkess A."/>
            <person name="Leebens-Mack J."/>
            <person name="Louveau T."/>
            <person name="Stephenson M.J."/>
            <person name="Osbourn A."/>
        </authorList>
    </citation>
    <scope>NUCLEOTIDE SEQUENCE</scope>
    <source>
        <strain evidence="4">S10</strain>
    </source>
</reference>
<dbReference type="InterPro" id="IPR019775">
    <property type="entry name" value="WD40_repeat_CS"/>
</dbReference>
<dbReference type="Gene3D" id="2.130.10.10">
    <property type="entry name" value="YVTN repeat-like/Quinoprotein amine dehydrogenase"/>
    <property type="match status" value="3"/>
</dbReference>
<dbReference type="KEGG" id="qsa:O6P43_022618"/>
<gene>
    <name evidence="4" type="ORF">O6P43_022618</name>
</gene>
<dbReference type="InterPro" id="IPR036322">
    <property type="entry name" value="WD40_repeat_dom_sf"/>
</dbReference>
<dbReference type="PANTHER" id="PTHR22844:SF324">
    <property type="entry name" value="TRANSDUCIN_WD40 REPEAT PROTEIN"/>
    <property type="match status" value="1"/>
</dbReference>
<evidence type="ECO:0000313" key="4">
    <source>
        <dbReference type="EMBL" id="KAJ7956127.1"/>
    </source>
</evidence>
<feature type="repeat" description="WD" evidence="3">
    <location>
        <begin position="220"/>
        <end position="252"/>
    </location>
</feature>
<sequence>MNDSTKPVSNKTIPYRCITSLKSLTPRMITCLAVHQNLLYAASVTIINVYDLSDYTHHDAFNDNHTSGFVKSIAFSHSNIYTAHQDCKIRIWQVTPSKRHRLLSTLPTVKDRLLRSISPKNYVTVRRHKRSLWIQHSDTVSGLVVNDKLLYSISWDRCFKIWDVSSGNFRCLESVKAHEDAVNAVVVSDDGTVYTASADGCIKVWERDDKLRKHTLVTTLEKHKSTVNALALTGDGRVLFSGGSDRLIMVWERMKDGDHVEFVQELWGHEGVILCLVSHVKGLLASGSADQTVRIWQRGSESGFCCMVVLRGHEKPVKSLVAVPGSDDVSNGVVSLCSGSLDGEIKLWEIYC</sequence>
<evidence type="ECO:0000256" key="1">
    <source>
        <dbReference type="ARBA" id="ARBA00022574"/>
    </source>
</evidence>
<keyword evidence="1 3" id="KW-0853">WD repeat</keyword>
<dbReference type="PROSITE" id="PS50294">
    <property type="entry name" value="WD_REPEATS_REGION"/>
    <property type="match status" value="2"/>
</dbReference>
<dbReference type="SUPFAM" id="SSF50978">
    <property type="entry name" value="WD40 repeat-like"/>
    <property type="match status" value="1"/>
</dbReference>
<proteinExistence type="predicted"/>
<dbReference type="CDD" id="cd00200">
    <property type="entry name" value="WD40"/>
    <property type="match status" value="1"/>
</dbReference>
<accession>A0AAD7PI96</accession>
<feature type="repeat" description="WD" evidence="3">
    <location>
        <begin position="175"/>
        <end position="206"/>
    </location>
</feature>
<keyword evidence="5" id="KW-1185">Reference proteome</keyword>
<comment type="caution">
    <text evidence="4">The sequence shown here is derived from an EMBL/GenBank/DDBJ whole genome shotgun (WGS) entry which is preliminary data.</text>
</comment>
<organism evidence="4 5">
    <name type="scientific">Quillaja saponaria</name>
    <name type="common">Soap bark tree</name>
    <dbReference type="NCBI Taxonomy" id="32244"/>
    <lineage>
        <taxon>Eukaryota</taxon>
        <taxon>Viridiplantae</taxon>
        <taxon>Streptophyta</taxon>
        <taxon>Embryophyta</taxon>
        <taxon>Tracheophyta</taxon>
        <taxon>Spermatophyta</taxon>
        <taxon>Magnoliopsida</taxon>
        <taxon>eudicotyledons</taxon>
        <taxon>Gunneridae</taxon>
        <taxon>Pentapetalae</taxon>
        <taxon>rosids</taxon>
        <taxon>fabids</taxon>
        <taxon>Fabales</taxon>
        <taxon>Quillajaceae</taxon>
        <taxon>Quillaja</taxon>
    </lineage>
</organism>
<dbReference type="InterPro" id="IPR001680">
    <property type="entry name" value="WD40_rpt"/>
</dbReference>
<dbReference type="PANTHER" id="PTHR22844">
    <property type="entry name" value="F-BOX AND WD40 DOMAIN PROTEIN"/>
    <property type="match status" value="1"/>
</dbReference>
<evidence type="ECO:0000256" key="3">
    <source>
        <dbReference type="PROSITE-ProRule" id="PRU00221"/>
    </source>
</evidence>
<keyword evidence="2" id="KW-0677">Repeat</keyword>
<dbReference type="PROSITE" id="PS50082">
    <property type="entry name" value="WD_REPEATS_2"/>
    <property type="match status" value="3"/>
</dbReference>
<dbReference type="SMART" id="SM00320">
    <property type="entry name" value="WD40"/>
    <property type="match status" value="7"/>
</dbReference>